<reference evidence="2" key="1">
    <citation type="journal article" date="2013" name="Genetics">
        <title>The draft genome and transcriptome of Panagrellus redivivus are shaped by the harsh demands of a free-living lifestyle.</title>
        <authorList>
            <person name="Srinivasan J."/>
            <person name="Dillman A.R."/>
            <person name="Macchietto M.G."/>
            <person name="Heikkinen L."/>
            <person name="Lakso M."/>
            <person name="Fracchia K.M."/>
            <person name="Antoshechkin I."/>
            <person name="Mortazavi A."/>
            <person name="Wong G."/>
            <person name="Sternberg P.W."/>
        </authorList>
    </citation>
    <scope>NUCLEOTIDE SEQUENCE [LARGE SCALE GENOMIC DNA]</scope>
    <source>
        <strain evidence="2">MT8872</strain>
    </source>
</reference>
<organism evidence="2 3">
    <name type="scientific">Panagrellus redivivus</name>
    <name type="common">Microworm</name>
    <dbReference type="NCBI Taxonomy" id="6233"/>
    <lineage>
        <taxon>Eukaryota</taxon>
        <taxon>Metazoa</taxon>
        <taxon>Ecdysozoa</taxon>
        <taxon>Nematoda</taxon>
        <taxon>Chromadorea</taxon>
        <taxon>Rhabditida</taxon>
        <taxon>Tylenchina</taxon>
        <taxon>Panagrolaimomorpha</taxon>
        <taxon>Panagrolaimoidea</taxon>
        <taxon>Panagrolaimidae</taxon>
        <taxon>Panagrellus</taxon>
    </lineage>
</organism>
<reference evidence="3" key="2">
    <citation type="submission" date="2020-10" db="UniProtKB">
        <authorList>
            <consortium name="WormBaseParasite"/>
        </authorList>
    </citation>
    <scope>IDENTIFICATION</scope>
</reference>
<accession>A0A7E4VD66</accession>
<sequence length="140" mass="15173">MEQSGWSFESSPFAVYEGSSLIPAGEACRVPCGSEFVCSRPYGLAGPHLCAHPCLIGRPLISPCEGDQALLLLVGGGIGAAVTIVLLALYILTRLFIRCGFRVIQDRRARVEPVIHDEVELRVPVARIEDNAWGEEVPLE</sequence>
<proteinExistence type="predicted"/>
<protein>
    <submittedName>
        <fullName evidence="3">WSC domain-containing protein</fullName>
    </submittedName>
</protein>
<keyword evidence="1" id="KW-1133">Transmembrane helix</keyword>
<dbReference type="WBParaSite" id="Pan_g19427.t1">
    <property type="protein sequence ID" value="Pan_g19427.t1"/>
    <property type="gene ID" value="Pan_g19427"/>
</dbReference>
<keyword evidence="1" id="KW-0812">Transmembrane</keyword>
<evidence type="ECO:0000313" key="2">
    <source>
        <dbReference type="Proteomes" id="UP000492821"/>
    </source>
</evidence>
<keyword evidence="1" id="KW-0472">Membrane</keyword>
<keyword evidence="2" id="KW-1185">Reference proteome</keyword>
<dbReference type="Proteomes" id="UP000492821">
    <property type="component" value="Unassembled WGS sequence"/>
</dbReference>
<evidence type="ECO:0000256" key="1">
    <source>
        <dbReference type="SAM" id="Phobius"/>
    </source>
</evidence>
<name>A0A7E4VD66_PANRE</name>
<dbReference type="AlphaFoldDB" id="A0A7E4VD66"/>
<feature type="transmembrane region" description="Helical" evidence="1">
    <location>
        <begin position="69"/>
        <end position="92"/>
    </location>
</feature>
<evidence type="ECO:0000313" key="3">
    <source>
        <dbReference type="WBParaSite" id="Pan_g19427.t1"/>
    </source>
</evidence>